<reference evidence="1" key="1">
    <citation type="submission" date="2014-11" db="EMBL/GenBank/DDBJ databases">
        <authorList>
            <person name="Amaro Gonzalez C."/>
        </authorList>
    </citation>
    <scope>NUCLEOTIDE SEQUENCE</scope>
</reference>
<evidence type="ECO:0000313" key="1">
    <source>
        <dbReference type="EMBL" id="JAH76181.1"/>
    </source>
</evidence>
<accession>A0A0E9VDT5</accession>
<sequence length="12" mass="1289">MSHEDPVTVSMG</sequence>
<proteinExistence type="predicted"/>
<name>A0A0E9VDT5_ANGAN</name>
<organism evidence="1">
    <name type="scientific">Anguilla anguilla</name>
    <name type="common">European freshwater eel</name>
    <name type="synonym">Muraena anguilla</name>
    <dbReference type="NCBI Taxonomy" id="7936"/>
    <lineage>
        <taxon>Eukaryota</taxon>
        <taxon>Metazoa</taxon>
        <taxon>Chordata</taxon>
        <taxon>Craniata</taxon>
        <taxon>Vertebrata</taxon>
        <taxon>Euteleostomi</taxon>
        <taxon>Actinopterygii</taxon>
        <taxon>Neopterygii</taxon>
        <taxon>Teleostei</taxon>
        <taxon>Anguilliformes</taxon>
        <taxon>Anguillidae</taxon>
        <taxon>Anguilla</taxon>
    </lineage>
</organism>
<reference evidence="1" key="2">
    <citation type="journal article" date="2015" name="Fish Shellfish Immunol.">
        <title>Early steps in the European eel (Anguilla anguilla)-Vibrio vulnificus interaction in the gills: Role of the RtxA13 toxin.</title>
        <authorList>
            <person name="Callol A."/>
            <person name="Pajuelo D."/>
            <person name="Ebbesson L."/>
            <person name="Teles M."/>
            <person name="MacKenzie S."/>
            <person name="Amaro C."/>
        </authorList>
    </citation>
    <scope>NUCLEOTIDE SEQUENCE</scope>
</reference>
<dbReference type="EMBL" id="GBXM01032396">
    <property type="protein sequence ID" value="JAH76181.1"/>
    <property type="molecule type" value="Transcribed_RNA"/>
</dbReference>
<protein>
    <submittedName>
        <fullName evidence="1">Uncharacterized protein</fullName>
    </submittedName>
</protein>